<evidence type="ECO:0000259" key="4">
    <source>
        <dbReference type="Pfam" id="PF00808"/>
    </source>
</evidence>
<evidence type="ECO:0000256" key="2">
    <source>
        <dbReference type="ARBA" id="ARBA00023242"/>
    </source>
</evidence>
<evidence type="ECO:0000256" key="3">
    <source>
        <dbReference type="SAM" id="MobiDB-lite"/>
    </source>
</evidence>
<dbReference type="OrthoDB" id="636685at2759"/>
<evidence type="ECO:0000313" key="6">
    <source>
        <dbReference type="Proteomes" id="UP000290900"/>
    </source>
</evidence>
<feature type="compositionally biased region" description="Polar residues" evidence="3">
    <location>
        <begin position="24"/>
        <end position="35"/>
    </location>
</feature>
<dbReference type="InParanoid" id="A0A448YME3"/>
<dbReference type="GO" id="GO:0006261">
    <property type="term" value="P:DNA-templated DNA replication"/>
    <property type="evidence" value="ECO:0007669"/>
    <property type="project" value="TreeGrafter"/>
</dbReference>
<dbReference type="GO" id="GO:0008623">
    <property type="term" value="C:CHRAC"/>
    <property type="evidence" value="ECO:0007669"/>
    <property type="project" value="TreeGrafter"/>
</dbReference>
<dbReference type="SUPFAM" id="SSF47113">
    <property type="entry name" value="Histone-fold"/>
    <property type="match status" value="1"/>
</dbReference>
<dbReference type="Proteomes" id="UP000290900">
    <property type="component" value="Unassembled WGS sequence"/>
</dbReference>
<feature type="domain" description="Transcription factor CBF/NF-Y/archaeal histone" evidence="4">
    <location>
        <begin position="59"/>
        <end position="122"/>
    </location>
</feature>
<evidence type="ECO:0000256" key="1">
    <source>
        <dbReference type="ARBA" id="ARBA00004123"/>
    </source>
</evidence>
<comment type="subcellular location">
    <subcellularLocation>
        <location evidence="1">Nucleus</location>
    </subcellularLocation>
</comment>
<reference evidence="5 6" key="1">
    <citation type="submission" date="2018-12" db="EMBL/GenBank/DDBJ databases">
        <authorList>
            <person name="Tiukova I."/>
            <person name="Dainat J."/>
        </authorList>
    </citation>
    <scope>NUCLEOTIDE SEQUENCE [LARGE SCALE GENOMIC DNA]</scope>
</reference>
<accession>A0A448YME3</accession>
<name>A0A448YME3_BRENA</name>
<keyword evidence="2" id="KW-0539">Nucleus</keyword>
<sequence length="264" mass="28273">MKNRQLLEEATQNPLGAQKALEVPNSSGQSGYNSAEESDGNDKTHQTGNDGAVPEGMLTLPMSRIKRIVKLDPEHISSTEAANYMLGVGAELFVMNFTSQAASVAKTNKRKKIQYSDVHKVVSGTDNLLFLKDLVPKTSSLGQLVKEKKVRLREADYDRLVKTGVETREVQVEPSDTVQQAPAVIVQQTVSVGLPTNAPTEVESSAASTNNADNIPHLTTNGVEVLAAGPGPVLAKGQSVLPFEKQINKVETALDGQGDVVMID</sequence>
<organism evidence="5 6">
    <name type="scientific">Brettanomyces naardenensis</name>
    <name type="common">Yeast</name>
    <dbReference type="NCBI Taxonomy" id="13370"/>
    <lineage>
        <taxon>Eukaryota</taxon>
        <taxon>Fungi</taxon>
        <taxon>Dikarya</taxon>
        <taxon>Ascomycota</taxon>
        <taxon>Saccharomycotina</taxon>
        <taxon>Pichiomycetes</taxon>
        <taxon>Pichiales</taxon>
        <taxon>Pichiaceae</taxon>
        <taxon>Brettanomyces</taxon>
    </lineage>
</organism>
<dbReference type="Pfam" id="PF00808">
    <property type="entry name" value="CBFD_NFYB_HMF"/>
    <property type="match status" value="1"/>
</dbReference>
<dbReference type="PANTHER" id="PTHR10252">
    <property type="entry name" value="HISTONE-LIKE TRANSCRIPTION FACTOR CCAAT-RELATED"/>
    <property type="match status" value="1"/>
</dbReference>
<gene>
    <name evidence="5" type="ORF">BRENAR_LOCUS2851</name>
</gene>
<dbReference type="GO" id="GO:0046982">
    <property type="term" value="F:protein heterodimerization activity"/>
    <property type="evidence" value="ECO:0007669"/>
    <property type="project" value="InterPro"/>
</dbReference>
<evidence type="ECO:0000313" key="5">
    <source>
        <dbReference type="EMBL" id="VEU22119.1"/>
    </source>
</evidence>
<proteinExistence type="predicted"/>
<dbReference type="InterPro" id="IPR009072">
    <property type="entry name" value="Histone-fold"/>
</dbReference>
<dbReference type="AlphaFoldDB" id="A0A448YME3"/>
<dbReference type="Gene3D" id="1.10.20.10">
    <property type="entry name" value="Histone, subunit A"/>
    <property type="match status" value="1"/>
</dbReference>
<dbReference type="PANTHER" id="PTHR10252:SF151">
    <property type="entry name" value="DNA POLYMERASE EPSILON NONCATALYTIC SUBUNIT"/>
    <property type="match status" value="1"/>
</dbReference>
<feature type="region of interest" description="Disordered" evidence="3">
    <location>
        <begin position="1"/>
        <end position="56"/>
    </location>
</feature>
<dbReference type="InterPro" id="IPR050568">
    <property type="entry name" value="Transcr_DNA_Rep_Reg"/>
</dbReference>
<keyword evidence="6" id="KW-1185">Reference proteome</keyword>
<dbReference type="EMBL" id="CAACVR010000018">
    <property type="protein sequence ID" value="VEU22119.1"/>
    <property type="molecule type" value="Genomic_DNA"/>
</dbReference>
<protein>
    <submittedName>
        <fullName evidence="5">DEKNAAC103154</fullName>
    </submittedName>
</protein>
<dbReference type="InterPro" id="IPR003958">
    <property type="entry name" value="CBFA_NFYB_domain"/>
</dbReference>
<dbReference type="STRING" id="13370.A0A448YME3"/>
<dbReference type="CDD" id="cd22929">
    <property type="entry name" value="HFD_POLE4-like"/>
    <property type="match status" value="1"/>
</dbReference>